<dbReference type="GO" id="GO:0050334">
    <property type="term" value="F:thiaminase activity"/>
    <property type="evidence" value="ECO:0007669"/>
    <property type="project" value="UniProtKB-EC"/>
</dbReference>
<reference evidence="10 11" key="1">
    <citation type="submission" date="2020-08" db="EMBL/GenBank/DDBJ databases">
        <title>Genomic Encyclopedia of Type Strains, Phase IV (KMG-IV): sequencing the most valuable type-strain genomes for metagenomic binning, comparative biology and taxonomic classification.</title>
        <authorList>
            <person name="Goeker M."/>
        </authorList>
    </citation>
    <scope>NUCLEOTIDE SEQUENCE [LARGE SCALE GENOMIC DNA]</scope>
    <source>
        <strain evidence="10 11">DSM 17245</strain>
    </source>
</reference>
<dbReference type="AlphaFoldDB" id="A0A7W9SFQ7"/>
<evidence type="ECO:0000256" key="5">
    <source>
        <dbReference type="ARBA" id="ARBA00012684"/>
    </source>
</evidence>
<dbReference type="GO" id="GO:0009228">
    <property type="term" value="P:thiamine biosynthetic process"/>
    <property type="evidence" value="ECO:0007669"/>
    <property type="project" value="UniProtKB-KW"/>
</dbReference>
<evidence type="ECO:0000259" key="9">
    <source>
        <dbReference type="Pfam" id="PF03070"/>
    </source>
</evidence>
<dbReference type="Pfam" id="PF03070">
    <property type="entry name" value="TENA_THI-4"/>
    <property type="match status" value="1"/>
</dbReference>
<comment type="catalytic activity">
    <reaction evidence="1">
        <text>4-amino-5-aminomethyl-2-methylpyrimidine + H2O = 4-amino-5-hydroxymethyl-2-methylpyrimidine + NH4(+)</text>
        <dbReference type="Rhea" id="RHEA:31799"/>
        <dbReference type="ChEBI" id="CHEBI:15377"/>
        <dbReference type="ChEBI" id="CHEBI:16892"/>
        <dbReference type="ChEBI" id="CHEBI:28938"/>
        <dbReference type="ChEBI" id="CHEBI:63416"/>
        <dbReference type="EC" id="3.5.99.2"/>
    </reaction>
</comment>
<dbReference type="RefSeq" id="WP_183682774.1">
    <property type="nucleotide sequence ID" value="NZ_JACHHH010000002.1"/>
</dbReference>
<evidence type="ECO:0000256" key="6">
    <source>
        <dbReference type="ARBA" id="ARBA00013647"/>
    </source>
</evidence>
<evidence type="ECO:0000256" key="3">
    <source>
        <dbReference type="ARBA" id="ARBA00010264"/>
    </source>
</evidence>
<proteinExistence type="inferred from homology"/>
<dbReference type="InterPro" id="IPR004305">
    <property type="entry name" value="Thiaminase-2/PQQC"/>
</dbReference>
<dbReference type="EC" id="3.5.99.2" evidence="5"/>
<dbReference type="Proteomes" id="UP000522163">
    <property type="component" value="Unassembled WGS sequence"/>
</dbReference>
<evidence type="ECO:0000256" key="4">
    <source>
        <dbReference type="ARBA" id="ARBA00011881"/>
    </source>
</evidence>
<evidence type="ECO:0000313" key="10">
    <source>
        <dbReference type="EMBL" id="MBB6040635.1"/>
    </source>
</evidence>
<dbReference type="InterPro" id="IPR016084">
    <property type="entry name" value="Haem_Oase-like_multi-hlx"/>
</dbReference>
<dbReference type="EMBL" id="JACHHH010000002">
    <property type="protein sequence ID" value="MBB6040635.1"/>
    <property type="molecule type" value="Genomic_DNA"/>
</dbReference>
<accession>A0A7W9SFQ7</accession>
<keyword evidence="10" id="KW-0378">Hydrolase</keyword>
<evidence type="ECO:0000256" key="7">
    <source>
        <dbReference type="ARBA" id="ARBA00022977"/>
    </source>
</evidence>
<dbReference type="GeneID" id="85014158"/>
<evidence type="ECO:0000256" key="8">
    <source>
        <dbReference type="ARBA" id="ARBA00048337"/>
    </source>
</evidence>
<dbReference type="PANTHER" id="PTHR43198">
    <property type="entry name" value="BIFUNCTIONAL TH2 PROTEIN"/>
    <property type="match status" value="1"/>
</dbReference>
<evidence type="ECO:0000256" key="1">
    <source>
        <dbReference type="ARBA" id="ARBA00001881"/>
    </source>
</evidence>
<evidence type="ECO:0000256" key="2">
    <source>
        <dbReference type="ARBA" id="ARBA00004948"/>
    </source>
</evidence>
<dbReference type="PANTHER" id="PTHR43198:SF2">
    <property type="entry name" value="SI:CH1073-67J19.1-RELATED"/>
    <property type="match status" value="1"/>
</dbReference>
<feature type="domain" description="Thiaminase-2/PQQC" evidence="9">
    <location>
        <begin position="10"/>
        <end position="224"/>
    </location>
</feature>
<comment type="catalytic activity">
    <reaction evidence="8">
        <text>thiamine + H2O = 5-(2-hydroxyethyl)-4-methylthiazole + 4-amino-5-hydroxymethyl-2-methylpyrimidine + H(+)</text>
        <dbReference type="Rhea" id="RHEA:17509"/>
        <dbReference type="ChEBI" id="CHEBI:15377"/>
        <dbReference type="ChEBI" id="CHEBI:15378"/>
        <dbReference type="ChEBI" id="CHEBI:16892"/>
        <dbReference type="ChEBI" id="CHEBI:17957"/>
        <dbReference type="ChEBI" id="CHEBI:18385"/>
        <dbReference type="EC" id="3.5.99.2"/>
    </reaction>
</comment>
<keyword evidence="7" id="KW-0784">Thiamine biosynthesis</keyword>
<comment type="subunit">
    <text evidence="4">Homotetramer.</text>
</comment>
<dbReference type="SUPFAM" id="SSF48613">
    <property type="entry name" value="Heme oxygenase-like"/>
    <property type="match status" value="1"/>
</dbReference>
<organism evidence="10 11">
    <name type="scientific">Oribacterium sinus</name>
    <dbReference type="NCBI Taxonomy" id="237576"/>
    <lineage>
        <taxon>Bacteria</taxon>
        <taxon>Bacillati</taxon>
        <taxon>Bacillota</taxon>
        <taxon>Clostridia</taxon>
        <taxon>Lachnospirales</taxon>
        <taxon>Lachnospiraceae</taxon>
        <taxon>Oribacterium</taxon>
    </lineage>
</organism>
<dbReference type="InterPro" id="IPR050967">
    <property type="entry name" value="Thiamine_Salvage_TenA"/>
</dbReference>
<comment type="similarity">
    <text evidence="3">Belongs to the TenA family.</text>
</comment>
<evidence type="ECO:0000313" key="11">
    <source>
        <dbReference type="Proteomes" id="UP000522163"/>
    </source>
</evidence>
<dbReference type="Gene3D" id="1.20.910.10">
    <property type="entry name" value="Heme oxygenase-like"/>
    <property type="match status" value="1"/>
</dbReference>
<dbReference type="GO" id="GO:0009229">
    <property type="term" value="P:thiamine diphosphate biosynthetic process"/>
    <property type="evidence" value="ECO:0007669"/>
    <property type="project" value="UniProtKB-UniPathway"/>
</dbReference>
<name>A0A7W9SFQ7_9FIRM</name>
<comment type="caution">
    <text evidence="10">The sequence shown here is derived from an EMBL/GenBank/DDBJ whole genome shotgun (WGS) entry which is preliminary data.</text>
</comment>
<protein>
    <recommendedName>
        <fullName evidence="6">Aminopyrimidine aminohydrolase</fullName>
        <ecNumber evidence="5">3.5.99.2</ecNumber>
    </recommendedName>
</protein>
<comment type="pathway">
    <text evidence="2">Cofactor biosynthesis; thiamine diphosphate biosynthesis.</text>
</comment>
<gene>
    <name evidence="10" type="ORF">HNQ46_000598</name>
</gene>
<dbReference type="UniPathway" id="UPA00060"/>
<sequence>MKLSELLYEKTESLWLSSTEEPFLIKMAEGILDQSLFRNYMLQDYFYILEYIKILKELRSLAKKPAMQRFMEEIISVTEKECFLVHIPEMKKLGIGDEEIEKTRACQVVWDYTSYIHKQVKEEGFLAGLTALLQCSWSYAYIGQKMTEKYGSTIPLSPYKAWFEAYSAKEYVEANQLWIDSLDSEWETVKSENIRQEVETTEKLCRIFQSCAEYELLLWQSLYQGITKMKGIGGGN</sequence>
<dbReference type="GO" id="GO:0005829">
    <property type="term" value="C:cytosol"/>
    <property type="evidence" value="ECO:0007669"/>
    <property type="project" value="TreeGrafter"/>
</dbReference>